<evidence type="ECO:0000256" key="7">
    <source>
        <dbReference type="ARBA" id="ARBA00022840"/>
    </source>
</evidence>
<dbReference type="PANTHER" id="PTHR45630">
    <property type="entry name" value="CATION-TRANSPORTING ATPASE-RELATED"/>
    <property type="match status" value="1"/>
</dbReference>
<feature type="transmembrane region" description="Helical" evidence="13">
    <location>
        <begin position="26"/>
        <end position="46"/>
    </location>
</feature>
<dbReference type="PANTHER" id="PTHR45630:SF8">
    <property type="entry name" value="CATION-TRANSPORTING ATPASE"/>
    <property type="match status" value="1"/>
</dbReference>
<reference evidence="16 17" key="1">
    <citation type="submission" date="2017-12" db="EMBL/GenBank/DDBJ databases">
        <authorList>
            <person name="Pombert J.-F."/>
            <person name="Haag K.L."/>
            <person name="Ebert D."/>
        </authorList>
    </citation>
    <scope>NUCLEOTIDE SEQUENCE [LARGE SCALE GENOMIC DNA]</scope>
    <source>
        <strain evidence="16">IL-BN-2</strain>
    </source>
</reference>
<dbReference type="PROSITE" id="PS00154">
    <property type="entry name" value="ATPASE_E1_E2"/>
    <property type="match status" value="1"/>
</dbReference>
<dbReference type="AlphaFoldDB" id="A0A4Q9L5C9"/>
<dbReference type="Pfam" id="PF12409">
    <property type="entry name" value="P5-ATPase"/>
    <property type="match status" value="1"/>
</dbReference>
<feature type="domain" description="P-type ATPase A" evidence="14">
    <location>
        <begin position="237"/>
        <end position="316"/>
    </location>
</feature>
<dbReference type="InterPro" id="IPR047819">
    <property type="entry name" value="P5A-ATPase_N"/>
</dbReference>
<feature type="transmembrane region" description="Helical" evidence="13">
    <location>
        <begin position="1041"/>
        <end position="1061"/>
    </location>
</feature>
<dbReference type="GO" id="GO:0016887">
    <property type="term" value="F:ATP hydrolysis activity"/>
    <property type="evidence" value="ECO:0007669"/>
    <property type="project" value="InterPro"/>
</dbReference>
<feature type="transmembrane region" description="Helical" evidence="13">
    <location>
        <begin position="464"/>
        <end position="486"/>
    </location>
</feature>
<dbReference type="Gene3D" id="1.20.1110.10">
    <property type="entry name" value="Calcium-transporting ATPase, transmembrane domain"/>
    <property type="match status" value="1"/>
</dbReference>
<evidence type="ECO:0000256" key="13">
    <source>
        <dbReference type="RuleBase" id="RU362082"/>
    </source>
</evidence>
<dbReference type="GO" id="GO:0016020">
    <property type="term" value="C:membrane"/>
    <property type="evidence" value="ECO:0007669"/>
    <property type="project" value="UniProtKB-SubCell"/>
</dbReference>
<dbReference type="InterPro" id="IPR059000">
    <property type="entry name" value="ATPase_P-type_domA"/>
</dbReference>
<dbReference type="VEuPathDB" id="MicrosporidiaDB:CWI39_1090p0010"/>
<dbReference type="Gene3D" id="2.70.150.10">
    <property type="entry name" value="Calcium-transporting ATPase, cytoplasmic transduction domain A"/>
    <property type="match status" value="2"/>
</dbReference>
<dbReference type="InterPro" id="IPR006544">
    <property type="entry name" value="P-type_TPase_V"/>
</dbReference>
<evidence type="ECO:0000313" key="16">
    <source>
        <dbReference type="EMBL" id="TBU02777.1"/>
    </source>
</evidence>
<dbReference type="PRINTS" id="PR00119">
    <property type="entry name" value="CATATPASE"/>
</dbReference>
<evidence type="ECO:0000256" key="8">
    <source>
        <dbReference type="ARBA" id="ARBA00022842"/>
    </source>
</evidence>
<evidence type="ECO:0000256" key="4">
    <source>
        <dbReference type="ARBA" id="ARBA00022692"/>
    </source>
</evidence>
<accession>A0A4Q9L5C9</accession>
<dbReference type="GO" id="GO:0006874">
    <property type="term" value="P:intracellular calcium ion homeostasis"/>
    <property type="evidence" value="ECO:0007669"/>
    <property type="project" value="TreeGrafter"/>
</dbReference>
<evidence type="ECO:0000256" key="12">
    <source>
        <dbReference type="ARBA" id="ARBA00049360"/>
    </source>
</evidence>
<evidence type="ECO:0000256" key="10">
    <source>
        <dbReference type="ARBA" id="ARBA00022989"/>
    </source>
</evidence>
<keyword evidence="6 13" id="KW-0547">Nucleotide-binding</keyword>
<keyword evidence="8 13" id="KW-0460">Magnesium</keyword>
<evidence type="ECO:0000256" key="6">
    <source>
        <dbReference type="ARBA" id="ARBA00022741"/>
    </source>
</evidence>
<feature type="transmembrane region" description="Helical" evidence="13">
    <location>
        <begin position="431"/>
        <end position="452"/>
    </location>
</feature>
<sequence>MNESTYQKNDEEFLIIEGRKRRIHKVVYILLCVFSVGIFYLICKYLKKVKLVLETKVCKLSEADLIFVTNHYGNIDISEVKTIRFTGESENLKKYVKNNQIKMFESQFYRFILDYTIGRYVIPTEQNIFLYESTFEDIYKKNLKTSLSKLKMALLEKKIIYGENETSIRQKTTFEIFIDNILSILFVYIMICVILWVNIDYKLYASIIFLLSLYSLVHDIIQEFKNRKIIMELAKKKRMVIALRDKKWMFIETKNIFPGDLICIEPTKDFHSDVRVLKGDVIVDESFLTGETLPVFKSNASSGNIIYSGTNILKSTSEKNYIRESLELNFEEKHIGDSNKFCRVKNVGLKRDQSHISESEISSSQKLTAKTKLPVQIQTLNNIDKDTIEKLNCAIGVVVSTGFNTSKGRLIRTILIPRPPDFVFYKESMKFIIWVFGFGILTSALIVIFFLLNSIELLIALKYSFDLLTCILSPALPTTIWIGATISAGRLKRMKIFCSDLERINSAGRTNIVIFDKTGTLTEEGLDVHCIDNFQITSDDIGKFDRQMVNAISTCHGVYELNGEYVGDPLDIKMLLFSNSKIEYETFESVSIRKITIGSSFNEIKGPVFRENSGDETLFHYSKNPESILPLNETNQTDYININDENINNRIDVYIDDGYEIPFDIEQEIPRKIIKCYDFDTNLRRMSVVVVDKGKLFVYSKGSPESISKILREIPEDYEERVREYTLDGYRVLSIAYKETHSININERLRSKDEYGLTFLGFIVFANKLKPVTESVLVELNEAGIKCVMATGDNILTAISVARQSKLVDKYLPIIFPVIDESAKNIYDAEWLCVGDEELTFDKIRLTLFKDLDEISYSDFLVACEGREYEFIKKDNSTYFSFILSKCAIFARMNPDQKKMLVEDLADIDYSTCFCGDGANDCGALKSAEVGIALAQNEATLTSSFTSRITDISSVLTVLKEGRSALVTSISRFKFVFISSFIQYFSLYILSLKFLFLSEWQTMHYDLLIVLPIAYAMTQFRPSKILSRSTPYAHLISKKSLIPLFGSVFINGIFLLICLFFCVEPNQDFEKFTTLSSEGTAMFFVSIVQVLVSGIFLSKGRPHREGRFKNRIFIYFMIFSFLYCIFLTLCLQNIIFDFIANFFRNYYEFWVGKQILFKIVLIISINITVNFIYENVLSKKLENFCQDKMLVPKYDRIQEEFTDHI</sequence>
<keyword evidence="9 13" id="KW-1278">Translocase</keyword>
<dbReference type="InterPro" id="IPR044492">
    <property type="entry name" value="P_typ_ATPase_HD_dom"/>
</dbReference>
<evidence type="ECO:0000256" key="9">
    <source>
        <dbReference type="ARBA" id="ARBA00022967"/>
    </source>
</evidence>
<keyword evidence="5 13" id="KW-0479">Metal-binding</keyword>
<dbReference type="SFLD" id="SFLDS00003">
    <property type="entry name" value="Haloacid_Dehalogenase"/>
    <property type="match status" value="1"/>
</dbReference>
<dbReference type="InterPro" id="IPR023214">
    <property type="entry name" value="HAD_sf"/>
</dbReference>
<dbReference type="EMBL" id="PIXR01001090">
    <property type="protein sequence ID" value="TBU02777.1"/>
    <property type="molecule type" value="Genomic_DNA"/>
</dbReference>
<dbReference type="SUPFAM" id="SSF81660">
    <property type="entry name" value="Metal cation-transporting ATPase, ATP-binding domain N"/>
    <property type="match status" value="1"/>
</dbReference>
<dbReference type="SFLD" id="SFLDF00027">
    <property type="entry name" value="p-type_atpase"/>
    <property type="match status" value="1"/>
</dbReference>
<evidence type="ECO:0000259" key="14">
    <source>
        <dbReference type="Pfam" id="PF00122"/>
    </source>
</evidence>
<evidence type="ECO:0000313" key="17">
    <source>
        <dbReference type="Proteomes" id="UP000293045"/>
    </source>
</evidence>
<dbReference type="SUPFAM" id="SSF81653">
    <property type="entry name" value="Calcium ATPase, transduction domain A"/>
    <property type="match status" value="1"/>
</dbReference>
<dbReference type="SFLD" id="SFLDG00002">
    <property type="entry name" value="C1.7:_P-type_atpase_like"/>
    <property type="match status" value="1"/>
</dbReference>
<feature type="domain" description="P5B-type ATPase N-terminal" evidence="15">
    <location>
        <begin position="17"/>
        <end position="93"/>
    </location>
</feature>
<feature type="transmembrane region" description="Helical" evidence="13">
    <location>
        <begin position="975"/>
        <end position="996"/>
    </location>
</feature>
<comment type="similarity">
    <text evidence="2 13">Belongs to the cation transport ATPase (P-type) (TC 3.A.3) family. Type V subfamily.</text>
</comment>
<keyword evidence="11 13" id="KW-0472">Membrane</keyword>
<dbReference type="Proteomes" id="UP000293045">
    <property type="component" value="Unassembled WGS sequence"/>
</dbReference>
<dbReference type="SUPFAM" id="SSF56784">
    <property type="entry name" value="HAD-like"/>
    <property type="match status" value="1"/>
</dbReference>
<proteinExistence type="inferred from homology"/>
<comment type="caution">
    <text evidence="16">The sequence shown here is derived from an EMBL/GenBank/DDBJ whole genome shotgun (WGS) entry which is preliminary data.</text>
</comment>
<comment type="subcellular location">
    <subcellularLocation>
        <location evidence="1 13">Membrane</location>
        <topology evidence="1 13">Multi-pass membrane protein</topology>
    </subcellularLocation>
</comment>
<dbReference type="GO" id="GO:0005524">
    <property type="term" value="F:ATP binding"/>
    <property type="evidence" value="ECO:0007669"/>
    <property type="project" value="UniProtKB-UniRule"/>
</dbReference>
<dbReference type="InterPro" id="IPR023299">
    <property type="entry name" value="ATPase_P-typ_cyto_dom_N"/>
</dbReference>
<dbReference type="Gene3D" id="3.40.50.1000">
    <property type="entry name" value="HAD superfamily/HAD-like"/>
    <property type="match status" value="2"/>
</dbReference>
<keyword evidence="10 13" id="KW-1133">Transmembrane helix</keyword>
<evidence type="ECO:0000256" key="3">
    <source>
        <dbReference type="ARBA" id="ARBA00022553"/>
    </source>
</evidence>
<evidence type="ECO:0000256" key="5">
    <source>
        <dbReference type="ARBA" id="ARBA00022723"/>
    </source>
</evidence>
<dbReference type="GO" id="GO:0140358">
    <property type="term" value="F:P-type transmembrane transporter activity"/>
    <property type="evidence" value="ECO:0007669"/>
    <property type="project" value="InterPro"/>
</dbReference>
<comment type="catalytic activity">
    <reaction evidence="12 13">
        <text>ATP + H2O = ADP + phosphate + H(+)</text>
        <dbReference type="Rhea" id="RHEA:13065"/>
        <dbReference type="ChEBI" id="CHEBI:15377"/>
        <dbReference type="ChEBI" id="CHEBI:15378"/>
        <dbReference type="ChEBI" id="CHEBI:30616"/>
        <dbReference type="ChEBI" id="CHEBI:43474"/>
        <dbReference type="ChEBI" id="CHEBI:456216"/>
    </reaction>
</comment>
<dbReference type="NCBIfam" id="TIGR01657">
    <property type="entry name" value="P-ATPase-V"/>
    <property type="match status" value="1"/>
</dbReference>
<feature type="transmembrane region" description="Helical" evidence="13">
    <location>
        <begin position="203"/>
        <end position="221"/>
    </location>
</feature>
<dbReference type="GO" id="GO:0019829">
    <property type="term" value="F:ATPase-coupled monoatomic cation transmembrane transporter activity"/>
    <property type="evidence" value="ECO:0007669"/>
    <property type="project" value="UniProtKB-UniRule"/>
</dbReference>
<feature type="transmembrane region" description="Helical" evidence="13">
    <location>
        <begin position="1081"/>
        <end position="1100"/>
    </location>
</feature>
<keyword evidence="4 13" id="KW-0812">Transmembrane</keyword>
<dbReference type="InterPro" id="IPR008250">
    <property type="entry name" value="ATPase_P-typ_transduc_dom_A_sf"/>
</dbReference>
<evidence type="ECO:0000256" key="1">
    <source>
        <dbReference type="ARBA" id="ARBA00004141"/>
    </source>
</evidence>
<dbReference type="InterPro" id="IPR036412">
    <property type="entry name" value="HAD-like_sf"/>
</dbReference>
<dbReference type="Pfam" id="PF00122">
    <property type="entry name" value="E1-E2_ATPase"/>
    <property type="match status" value="1"/>
</dbReference>
<evidence type="ECO:0000256" key="2">
    <source>
        <dbReference type="ARBA" id="ARBA00006000"/>
    </source>
</evidence>
<organism evidence="16 17">
    <name type="scientific">Hamiltosporidium magnivora</name>
    <dbReference type="NCBI Taxonomy" id="148818"/>
    <lineage>
        <taxon>Eukaryota</taxon>
        <taxon>Fungi</taxon>
        <taxon>Fungi incertae sedis</taxon>
        <taxon>Microsporidia</taxon>
        <taxon>Dubosqiidae</taxon>
        <taxon>Hamiltosporidium</taxon>
    </lineage>
</organism>
<name>A0A4Q9L5C9_9MICR</name>
<feature type="transmembrane region" description="Helical" evidence="13">
    <location>
        <begin position="176"/>
        <end position="197"/>
    </location>
</feature>
<keyword evidence="3" id="KW-0597">Phosphoprotein</keyword>
<dbReference type="InterPro" id="IPR023298">
    <property type="entry name" value="ATPase_P-typ_TM_dom_sf"/>
</dbReference>
<dbReference type="EC" id="7.2.2.-" evidence="13"/>
<evidence type="ECO:0000259" key="15">
    <source>
        <dbReference type="Pfam" id="PF12409"/>
    </source>
</evidence>
<dbReference type="VEuPathDB" id="MicrosporidiaDB:CWI36_0351p0020"/>
<dbReference type="SUPFAM" id="SSF81665">
    <property type="entry name" value="Calcium ATPase, transmembrane domain M"/>
    <property type="match status" value="1"/>
</dbReference>
<dbReference type="InterPro" id="IPR018303">
    <property type="entry name" value="ATPase_P-typ_P_site"/>
</dbReference>
<feature type="transmembrane region" description="Helical" evidence="13">
    <location>
        <begin position="1112"/>
        <end position="1135"/>
    </location>
</feature>
<protein>
    <recommendedName>
        <fullName evidence="13">Cation-transporting ATPase</fullName>
        <ecNumber evidence="13">7.2.2.-</ecNumber>
    </recommendedName>
</protein>
<keyword evidence="7 13" id="KW-0067">ATP-binding</keyword>
<dbReference type="Gene3D" id="3.40.1110.10">
    <property type="entry name" value="Calcium-transporting ATPase, cytoplasmic domain N"/>
    <property type="match status" value="1"/>
</dbReference>
<feature type="transmembrane region" description="Helical" evidence="13">
    <location>
        <begin position="1155"/>
        <end position="1173"/>
    </location>
</feature>
<evidence type="ECO:0000256" key="11">
    <source>
        <dbReference type="ARBA" id="ARBA00023136"/>
    </source>
</evidence>
<dbReference type="GO" id="GO:0046872">
    <property type="term" value="F:metal ion binding"/>
    <property type="evidence" value="ECO:0007669"/>
    <property type="project" value="UniProtKB-UniRule"/>
</dbReference>
<dbReference type="InterPro" id="IPR001757">
    <property type="entry name" value="P_typ_ATPase"/>
</dbReference>
<gene>
    <name evidence="16" type="ORF">CWI39_1090p0010</name>
</gene>
<dbReference type="NCBIfam" id="TIGR01494">
    <property type="entry name" value="ATPase_P-type"/>
    <property type="match status" value="1"/>
</dbReference>